<feature type="region of interest" description="Disordered" evidence="1">
    <location>
        <begin position="52"/>
        <end position="78"/>
    </location>
</feature>
<gene>
    <name evidence="2" type="ORF">COEREDRAFT_82658</name>
</gene>
<feature type="region of interest" description="Disordered" evidence="1">
    <location>
        <begin position="271"/>
        <end position="333"/>
    </location>
</feature>
<dbReference type="EMBL" id="KZ303515">
    <property type="protein sequence ID" value="PIA14641.1"/>
    <property type="molecule type" value="Genomic_DNA"/>
</dbReference>
<keyword evidence="3" id="KW-1185">Reference proteome</keyword>
<feature type="region of interest" description="Disordered" evidence="1">
    <location>
        <begin position="474"/>
        <end position="519"/>
    </location>
</feature>
<feature type="region of interest" description="Disordered" evidence="1">
    <location>
        <begin position="131"/>
        <end position="159"/>
    </location>
</feature>
<protein>
    <submittedName>
        <fullName evidence="2">Uncharacterized protein</fullName>
    </submittedName>
</protein>
<feature type="compositionally biased region" description="Basic and acidic residues" evidence="1">
    <location>
        <begin position="490"/>
        <end position="500"/>
    </location>
</feature>
<dbReference type="OrthoDB" id="123929at2759"/>
<proteinExistence type="predicted"/>
<sequence>MRDSSNADSAESLQRAERDRDDAWAWWSREQQRNSQLCAQNDVLMREIRRLRASQPSDARSPQLLEPVVHSESGSDDDSFCKVSLRSVDSISAINGGNPLGAALHDLPSQPSILSSDRPLASLDRALSKGRLLHRNHNPRSFARDSSDSVVEPSPVSAKRDGRAKRVVSKVFNFAPNARRRADSKPYLAGRFANTDTAVGNYSREVFSFEDARGRGNTLESVDSSDSRLPQSHVRSVIYSGPLIKHATGGYSVTFNSEEVHELPLSADVIPEQPEDEGSDQPPAQFSGSRSPSPPTSKRTREMMHQSVELDHEMSLPPEDADSSAAELNSLPPAVEPGPSNIVASSMSSAQSNSPGLMEIPSMASLQSTVKKKRKLHAARTITDIDSPENDLDDRMVGAPKPRSLASTATQPFPDQTTPASVAALWSPSASRSPLAHHNNPLQGSHLHIAKPAMPQESKQPVLFTPVRTRSKGRLDVDAGSPTNHNQLLDPDHLHAHGKQDSIFTTPMKMLSRLRHRKK</sequence>
<evidence type="ECO:0000256" key="1">
    <source>
        <dbReference type="SAM" id="MobiDB-lite"/>
    </source>
</evidence>
<dbReference type="Proteomes" id="UP000242474">
    <property type="component" value="Unassembled WGS sequence"/>
</dbReference>
<evidence type="ECO:0000313" key="3">
    <source>
        <dbReference type="Proteomes" id="UP000242474"/>
    </source>
</evidence>
<organism evidence="2 3">
    <name type="scientific">Coemansia reversa (strain ATCC 12441 / NRRL 1564)</name>
    <dbReference type="NCBI Taxonomy" id="763665"/>
    <lineage>
        <taxon>Eukaryota</taxon>
        <taxon>Fungi</taxon>
        <taxon>Fungi incertae sedis</taxon>
        <taxon>Zoopagomycota</taxon>
        <taxon>Kickxellomycotina</taxon>
        <taxon>Kickxellomycetes</taxon>
        <taxon>Kickxellales</taxon>
        <taxon>Kickxellaceae</taxon>
        <taxon>Coemansia</taxon>
    </lineage>
</organism>
<feature type="region of interest" description="Disordered" evidence="1">
    <location>
        <begin position="399"/>
        <end position="421"/>
    </location>
</feature>
<feature type="compositionally biased region" description="Low complexity" evidence="1">
    <location>
        <begin position="148"/>
        <end position="157"/>
    </location>
</feature>
<accession>A0A2G5B6L2</accession>
<feature type="compositionally biased region" description="Basic and acidic residues" evidence="1">
    <location>
        <begin position="299"/>
        <end position="314"/>
    </location>
</feature>
<feature type="compositionally biased region" description="Polar residues" evidence="1">
    <location>
        <begin position="405"/>
        <end position="420"/>
    </location>
</feature>
<name>A0A2G5B6L2_COERN</name>
<dbReference type="AlphaFoldDB" id="A0A2G5B6L2"/>
<reference evidence="2 3" key="1">
    <citation type="journal article" date="2015" name="Genome Biol. Evol.">
        <title>Phylogenomic analyses indicate that early fungi evolved digesting cell walls of algal ancestors of land plants.</title>
        <authorList>
            <person name="Chang Y."/>
            <person name="Wang S."/>
            <person name="Sekimoto S."/>
            <person name="Aerts A.L."/>
            <person name="Choi C."/>
            <person name="Clum A."/>
            <person name="LaButti K.M."/>
            <person name="Lindquist E.A."/>
            <person name="Yee Ngan C."/>
            <person name="Ohm R.A."/>
            <person name="Salamov A.A."/>
            <person name="Grigoriev I.V."/>
            <person name="Spatafora J.W."/>
            <person name="Berbee M.L."/>
        </authorList>
    </citation>
    <scope>NUCLEOTIDE SEQUENCE [LARGE SCALE GENOMIC DNA]</scope>
    <source>
        <strain evidence="2 3">NRRL 1564</strain>
    </source>
</reference>
<evidence type="ECO:0000313" key="2">
    <source>
        <dbReference type="EMBL" id="PIA14641.1"/>
    </source>
</evidence>